<dbReference type="Proteomes" id="UP000764045">
    <property type="component" value="Unassembled WGS sequence"/>
</dbReference>
<evidence type="ECO:0000256" key="1">
    <source>
        <dbReference type="SAM" id="MobiDB-lite"/>
    </source>
</evidence>
<dbReference type="InterPro" id="IPR007730">
    <property type="entry name" value="SPOR-like_dom"/>
</dbReference>
<accession>A0A938WKJ9</accession>
<keyword evidence="5" id="KW-1185">Reference proteome</keyword>
<reference evidence="4 5" key="1">
    <citation type="journal article" date="2021" name="Sci. Rep.">
        <title>The distribution of antibiotic resistance genes in chicken gut microbiota commensals.</title>
        <authorList>
            <person name="Juricova H."/>
            <person name="Matiasovicova J."/>
            <person name="Kubasova T."/>
            <person name="Cejkova D."/>
            <person name="Rychlik I."/>
        </authorList>
    </citation>
    <scope>NUCLEOTIDE SEQUENCE [LARGE SCALE GENOMIC DNA]</scope>
    <source>
        <strain evidence="4 5">An819</strain>
    </source>
</reference>
<comment type="caution">
    <text evidence="4">The sequence shown here is derived from an EMBL/GenBank/DDBJ whole genome shotgun (WGS) entry which is preliminary data.</text>
</comment>
<dbReference type="AlphaFoldDB" id="A0A938WKJ9"/>
<feature type="compositionally biased region" description="Basic and acidic residues" evidence="1">
    <location>
        <begin position="92"/>
        <end position="101"/>
    </location>
</feature>
<dbReference type="InterPro" id="IPR036680">
    <property type="entry name" value="SPOR-like_sf"/>
</dbReference>
<dbReference type="EMBL" id="JACJJL010000004">
    <property type="protein sequence ID" value="MBM6660825.1"/>
    <property type="molecule type" value="Genomic_DNA"/>
</dbReference>
<evidence type="ECO:0000259" key="3">
    <source>
        <dbReference type="Pfam" id="PF05036"/>
    </source>
</evidence>
<gene>
    <name evidence="4" type="ORF">H6B30_03490</name>
</gene>
<dbReference type="SUPFAM" id="SSF110997">
    <property type="entry name" value="Sporulation related repeat"/>
    <property type="match status" value="1"/>
</dbReference>
<feature type="signal peptide" evidence="2">
    <location>
        <begin position="1"/>
        <end position="20"/>
    </location>
</feature>
<feature type="chain" id="PRO_5037413551" evidence="2">
    <location>
        <begin position="21"/>
        <end position="211"/>
    </location>
</feature>
<dbReference type="RefSeq" id="WP_205107965.1">
    <property type="nucleotide sequence ID" value="NZ_JACJJL010000004.1"/>
</dbReference>
<name>A0A938WKJ9_9BACT</name>
<evidence type="ECO:0000256" key="2">
    <source>
        <dbReference type="SAM" id="SignalP"/>
    </source>
</evidence>
<keyword evidence="2" id="KW-0732">Signal</keyword>
<organism evidence="4 5">
    <name type="scientific">Marseilla massiliensis</name>
    <dbReference type="NCBI Taxonomy" id="1841864"/>
    <lineage>
        <taxon>Bacteria</taxon>
        <taxon>Pseudomonadati</taxon>
        <taxon>Bacteroidota</taxon>
        <taxon>Bacteroidia</taxon>
        <taxon>Bacteroidales</taxon>
        <taxon>Prevotellaceae</taxon>
        <taxon>Marseilla</taxon>
    </lineage>
</organism>
<dbReference type="Pfam" id="PF05036">
    <property type="entry name" value="SPOR"/>
    <property type="match status" value="1"/>
</dbReference>
<dbReference type="GO" id="GO:0042834">
    <property type="term" value="F:peptidoglycan binding"/>
    <property type="evidence" value="ECO:0007669"/>
    <property type="project" value="InterPro"/>
</dbReference>
<proteinExistence type="predicted"/>
<evidence type="ECO:0000313" key="4">
    <source>
        <dbReference type="EMBL" id="MBM6660825.1"/>
    </source>
</evidence>
<protein>
    <submittedName>
        <fullName evidence="4">SPOR domain-containing protein</fullName>
    </submittedName>
</protein>
<sequence length="211" mass="23096">MKQFVALILIIACQAATAGAQTFTERLQKKVKNQGTVTVNQSAAIDELVNGTVRITPQPAGAPTTAKAQAGSQQQPPAAKLQPAQKPAAEAAQRETHRAAEADAAESGADTPVIDTSKKVMRGAYKVNGYRVQAFAGGNTRRDRLQAERIGNEIKTLFPMQPVYVHFYSPRWICRVGNFRTYEEAHQMLTELRKLGYNQALIVKGKITVQY</sequence>
<feature type="compositionally biased region" description="Low complexity" evidence="1">
    <location>
        <begin position="66"/>
        <end position="91"/>
    </location>
</feature>
<feature type="domain" description="SPOR" evidence="3">
    <location>
        <begin position="128"/>
        <end position="203"/>
    </location>
</feature>
<feature type="region of interest" description="Disordered" evidence="1">
    <location>
        <begin position="55"/>
        <end position="115"/>
    </location>
</feature>
<evidence type="ECO:0000313" key="5">
    <source>
        <dbReference type="Proteomes" id="UP000764045"/>
    </source>
</evidence>